<sequence>MVAGRAVSAGSVALGSPPPEQCVLRVDGATAKTIDVTYGTLSGNQPKSYRNVLAVWESSVIPWTVKPLVRVRLAQNVESGLETISGLEVTRSAYTVAYCTGPDVTDACASAVLAAGGVAEAPTSVSIAVDEIGAHSLSIHYRTLYGYLPQTYRNWVGLWPGLASPYNAPAPMARAVPTDASEGRLKLDGLDLAADTTYTLIYFMDESQTTAAAVHTFRTTT</sequence>
<evidence type="ECO:0000313" key="2">
    <source>
        <dbReference type="Proteomes" id="UP001501231"/>
    </source>
</evidence>
<proteinExistence type="predicted"/>
<reference evidence="1 2" key="1">
    <citation type="journal article" date="2019" name="Int. J. Syst. Evol. Microbiol.">
        <title>The Global Catalogue of Microorganisms (GCM) 10K type strain sequencing project: providing services to taxonomists for standard genome sequencing and annotation.</title>
        <authorList>
            <consortium name="The Broad Institute Genomics Platform"/>
            <consortium name="The Broad Institute Genome Sequencing Center for Infectious Disease"/>
            <person name="Wu L."/>
            <person name="Ma J."/>
        </authorList>
    </citation>
    <scope>NUCLEOTIDE SEQUENCE [LARGE SCALE GENOMIC DNA]</scope>
    <source>
        <strain evidence="1 2">JCM 3325</strain>
    </source>
</reference>
<organism evidence="1 2">
    <name type="scientific">Actinomadura vinacea</name>
    <dbReference type="NCBI Taxonomy" id="115336"/>
    <lineage>
        <taxon>Bacteria</taxon>
        <taxon>Bacillati</taxon>
        <taxon>Actinomycetota</taxon>
        <taxon>Actinomycetes</taxon>
        <taxon>Streptosporangiales</taxon>
        <taxon>Thermomonosporaceae</taxon>
        <taxon>Actinomadura</taxon>
    </lineage>
</organism>
<accession>A0ABN3IBT2</accession>
<dbReference type="EMBL" id="BAAARW010000001">
    <property type="protein sequence ID" value="GAA2399328.1"/>
    <property type="molecule type" value="Genomic_DNA"/>
</dbReference>
<evidence type="ECO:0000313" key="1">
    <source>
        <dbReference type="EMBL" id="GAA2399328.1"/>
    </source>
</evidence>
<name>A0ABN3IBT2_9ACTN</name>
<protein>
    <submittedName>
        <fullName evidence="1">Uncharacterized protein</fullName>
    </submittedName>
</protein>
<dbReference type="Proteomes" id="UP001501231">
    <property type="component" value="Unassembled WGS sequence"/>
</dbReference>
<comment type="caution">
    <text evidence="1">The sequence shown here is derived from an EMBL/GenBank/DDBJ whole genome shotgun (WGS) entry which is preliminary data.</text>
</comment>
<keyword evidence="2" id="KW-1185">Reference proteome</keyword>
<gene>
    <name evidence="1" type="ORF">GCM10010191_02810</name>
</gene>